<evidence type="ECO:0000313" key="2">
    <source>
        <dbReference type="Proteomes" id="UP000265520"/>
    </source>
</evidence>
<organism evidence="1 2">
    <name type="scientific">Trifolium medium</name>
    <dbReference type="NCBI Taxonomy" id="97028"/>
    <lineage>
        <taxon>Eukaryota</taxon>
        <taxon>Viridiplantae</taxon>
        <taxon>Streptophyta</taxon>
        <taxon>Embryophyta</taxon>
        <taxon>Tracheophyta</taxon>
        <taxon>Spermatophyta</taxon>
        <taxon>Magnoliopsida</taxon>
        <taxon>eudicotyledons</taxon>
        <taxon>Gunneridae</taxon>
        <taxon>Pentapetalae</taxon>
        <taxon>rosids</taxon>
        <taxon>fabids</taxon>
        <taxon>Fabales</taxon>
        <taxon>Fabaceae</taxon>
        <taxon>Papilionoideae</taxon>
        <taxon>50 kb inversion clade</taxon>
        <taxon>NPAAA clade</taxon>
        <taxon>Hologalegina</taxon>
        <taxon>IRL clade</taxon>
        <taxon>Trifolieae</taxon>
        <taxon>Trifolium</taxon>
    </lineage>
</organism>
<accession>A0A392VW51</accession>
<evidence type="ECO:0000313" key="1">
    <source>
        <dbReference type="EMBL" id="MCI92624.1"/>
    </source>
</evidence>
<dbReference type="EMBL" id="LXQA011305960">
    <property type="protein sequence ID" value="MCI92624.1"/>
    <property type="molecule type" value="Genomic_DNA"/>
</dbReference>
<name>A0A392VW51_9FABA</name>
<reference evidence="1 2" key="1">
    <citation type="journal article" date="2018" name="Front. Plant Sci.">
        <title>Red Clover (Trifolium pratense) and Zigzag Clover (T. medium) - A Picture of Genomic Similarities and Differences.</title>
        <authorList>
            <person name="Dluhosova J."/>
            <person name="Istvanek J."/>
            <person name="Nedelnik J."/>
            <person name="Repkova J."/>
        </authorList>
    </citation>
    <scope>NUCLEOTIDE SEQUENCE [LARGE SCALE GENOMIC DNA]</scope>
    <source>
        <strain evidence="2">cv. 10/8</strain>
        <tissue evidence="1">Leaf</tissue>
    </source>
</reference>
<dbReference type="Proteomes" id="UP000265520">
    <property type="component" value="Unassembled WGS sequence"/>
</dbReference>
<dbReference type="AlphaFoldDB" id="A0A392VW51"/>
<protein>
    <submittedName>
        <fullName evidence="1">Uncharacterized protein</fullName>
    </submittedName>
</protein>
<keyword evidence="2" id="KW-1185">Reference proteome</keyword>
<feature type="non-terminal residue" evidence="1">
    <location>
        <position position="45"/>
    </location>
</feature>
<proteinExistence type="predicted"/>
<sequence>MTILLLHHRTSTMAPSLTQDQYNKLLHLIQSSSVTHGSTPATSNQ</sequence>
<comment type="caution">
    <text evidence="1">The sequence shown here is derived from an EMBL/GenBank/DDBJ whole genome shotgun (WGS) entry which is preliminary data.</text>
</comment>